<reference evidence="2" key="1">
    <citation type="journal article" date="2017" name="bioRxiv">
        <title>Comparative analysis of the genomes of Stylophora pistillata and Acropora digitifera provides evidence for extensive differences between species of corals.</title>
        <authorList>
            <person name="Voolstra C.R."/>
            <person name="Li Y."/>
            <person name="Liew Y.J."/>
            <person name="Baumgarten S."/>
            <person name="Zoccola D."/>
            <person name="Flot J.-F."/>
            <person name="Tambutte S."/>
            <person name="Allemand D."/>
            <person name="Aranda M."/>
        </authorList>
    </citation>
    <scope>NUCLEOTIDE SEQUENCE [LARGE SCALE GENOMIC DNA]</scope>
</reference>
<dbReference type="Proteomes" id="UP000225706">
    <property type="component" value="Unassembled WGS sequence"/>
</dbReference>
<protein>
    <submittedName>
        <fullName evidence="1">Uncharacterized protein</fullName>
    </submittedName>
</protein>
<dbReference type="EMBL" id="LSMT01000252">
    <property type="protein sequence ID" value="PFX22083.1"/>
    <property type="molecule type" value="Genomic_DNA"/>
</dbReference>
<dbReference type="PANTHER" id="PTHR34403:SF14">
    <property type="entry name" value="OS05G0225800 PROTEIN"/>
    <property type="match status" value="1"/>
</dbReference>
<dbReference type="OrthoDB" id="5986555at2759"/>
<keyword evidence="2" id="KW-1185">Reference proteome</keyword>
<sequence length="203" mass="21568">MSVDKRVDVLTDASLHYDEHLFYRFVPTMIARLKKVSTLLSAVGEEIRKLIIALPEHVAGALLVIIDGVDVDVEVLADVHVDMDAEVNVGAEADVDAEMDVGAGVDVDAKVDVDPEVDVHAEVDVMSISTEHVAGALLVIIDGVDVDVEVLADVHVDMDAEVTVGAEVDVDAEMDVGAGVDVDAKVDVDPEVDVHAKVDVMVK</sequence>
<gene>
    <name evidence="1" type="ORF">AWC38_SpisGene13407</name>
</gene>
<name>A0A2B4RZ73_STYPI</name>
<dbReference type="PANTHER" id="PTHR34403">
    <property type="entry name" value="TOL-PAL SYSTEM PROTEIN TOLA"/>
    <property type="match status" value="1"/>
</dbReference>
<dbReference type="AlphaFoldDB" id="A0A2B4RZ73"/>
<comment type="caution">
    <text evidence="1">The sequence shown here is derived from an EMBL/GenBank/DDBJ whole genome shotgun (WGS) entry which is preliminary data.</text>
</comment>
<dbReference type="InterPro" id="IPR050972">
    <property type="entry name" value="SDr-like"/>
</dbReference>
<organism evidence="1 2">
    <name type="scientific">Stylophora pistillata</name>
    <name type="common">Smooth cauliflower coral</name>
    <dbReference type="NCBI Taxonomy" id="50429"/>
    <lineage>
        <taxon>Eukaryota</taxon>
        <taxon>Metazoa</taxon>
        <taxon>Cnidaria</taxon>
        <taxon>Anthozoa</taxon>
        <taxon>Hexacorallia</taxon>
        <taxon>Scleractinia</taxon>
        <taxon>Astrocoeniina</taxon>
        <taxon>Pocilloporidae</taxon>
        <taxon>Stylophora</taxon>
    </lineage>
</organism>
<accession>A0A2B4RZ73</accession>
<evidence type="ECO:0000313" key="1">
    <source>
        <dbReference type="EMBL" id="PFX22083.1"/>
    </source>
</evidence>
<evidence type="ECO:0000313" key="2">
    <source>
        <dbReference type="Proteomes" id="UP000225706"/>
    </source>
</evidence>
<proteinExistence type="predicted"/>